<comment type="similarity">
    <text evidence="1">Belongs to the TonB-dependent receptor family.</text>
</comment>
<evidence type="ECO:0000256" key="2">
    <source>
        <dbReference type="SAM" id="SignalP"/>
    </source>
</evidence>
<keyword evidence="2" id="KW-0732">Signal</keyword>
<reference evidence="3 4" key="1">
    <citation type="submission" date="2017-04" db="EMBL/GenBank/DDBJ databases">
        <authorList>
            <person name="Afonso C.L."/>
            <person name="Miller P.J."/>
            <person name="Scott M.A."/>
            <person name="Spackman E."/>
            <person name="Goraichik I."/>
            <person name="Dimitrov K.M."/>
            <person name="Suarez D.L."/>
            <person name="Swayne D.E."/>
        </authorList>
    </citation>
    <scope>NUCLEOTIDE SEQUENCE [LARGE SCALE GENOMIC DNA]</scope>
    <source>
        <strain evidence="3 4">DSM 11622</strain>
    </source>
</reference>
<dbReference type="GO" id="GO:0009279">
    <property type="term" value="C:cell outer membrane"/>
    <property type="evidence" value="ECO:0007669"/>
    <property type="project" value="UniProtKB-SubCell"/>
</dbReference>
<feature type="chain" id="PRO_5013275132" description="TonB-dependent receptor plug" evidence="2">
    <location>
        <begin position="40"/>
        <end position="182"/>
    </location>
</feature>
<dbReference type="PROSITE" id="PS52016">
    <property type="entry name" value="TONB_DEPENDENT_REC_3"/>
    <property type="match status" value="1"/>
</dbReference>
<dbReference type="EMBL" id="FWWW01000039">
    <property type="protein sequence ID" value="SMB84256.1"/>
    <property type="molecule type" value="Genomic_DNA"/>
</dbReference>
<keyword evidence="1" id="KW-1134">Transmembrane beta strand</keyword>
<name>A0A1W1UT77_9BACT</name>
<evidence type="ECO:0008006" key="5">
    <source>
        <dbReference type="Google" id="ProtNLM"/>
    </source>
</evidence>
<dbReference type="AlphaFoldDB" id="A0A1W1UT77"/>
<dbReference type="OrthoDB" id="884198at2"/>
<evidence type="ECO:0000313" key="4">
    <source>
        <dbReference type="Proteomes" id="UP000192266"/>
    </source>
</evidence>
<dbReference type="STRING" id="645990.SAMN00120144_0826"/>
<keyword evidence="1" id="KW-0998">Cell outer membrane</keyword>
<sequence>MTNRKKIVVGRVAKCLLVSSLVVALSFSIVAPVAPVAYAAVPTAVAQSVAGLPDGVLYYLNGQKVSKEIVEKIAPETIASMNVLKGPGVQQVLGNVPEQQAILVTTKGKENAAAVVELNKKLNRSVDLAGKLLLIDGKEVTRAEFERVLPAQPQQITVLTPEKAVEAYGEKGENGSASITTK</sequence>
<dbReference type="Proteomes" id="UP000192266">
    <property type="component" value="Unassembled WGS sequence"/>
</dbReference>
<comment type="subcellular location">
    <subcellularLocation>
        <location evidence="1">Cell outer membrane</location>
        <topology evidence="1">Multi-pass membrane protein</topology>
    </subcellularLocation>
</comment>
<gene>
    <name evidence="3" type="ORF">SAMN00120144_0826</name>
</gene>
<protein>
    <recommendedName>
        <fullName evidence="5">TonB-dependent receptor plug</fullName>
    </recommendedName>
</protein>
<organism evidence="3 4">
    <name type="scientific">Hymenobacter roseosalivarius DSM 11622</name>
    <dbReference type="NCBI Taxonomy" id="645990"/>
    <lineage>
        <taxon>Bacteria</taxon>
        <taxon>Pseudomonadati</taxon>
        <taxon>Bacteroidota</taxon>
        <taxon>Cytophagia</taxon>
        <taxon>Cytophagales</taxon>
        <taxon>Hymenobacteraceae</taxon>
        <taxon>Hymenobacter</taxon>
    </lineage>
</organism>
<evidence type="ECO:0000256" key="1">
    <source>
        <dbReference type="PROSITE-ProRule" id="PRU01360"/>
    </source>
</evidence>
<accession>A0A1W1UT77</accession>
<proteinExistence type="inferred from homology"/>
<dbReference type="InterPro" id="IPR039426">
    <property type="entry name" value="TonB-dep_rcpt-like"/>
</dbReference>
<dbReference type="RefSeq" id="WP_143434731.1">
    <property type="nucleotide sequence ID" value="NZ_FWWW01000039.1"/>
</dbReference>
<keyword evidence="4" id="KW-1185">Reference proteome</keyword>
<keyword evidence="1" id="KW-0812">Transmembrane</keyword>
<evidence type="ECO:0000313" key="3">
    <source>
        <dbReference type="EMBL" id="SMB84256.1"/>
    </source>
</evidence>
<keyword evidence="1" id="KW-0813">Transport</keyword>
<feature type="signal peptide" evidence="2">
    <location>
        <begin position="1"/>
        <end position="39"/>
    </location>
</feature>
<keyword evidence="1" id="KW-0472">Membrane</keyword>